<sequence length="133" mass="15644">MKGQMSKERLALYDAQCALCQRTKKTVTKLDWLNKIKWVSLQEYEKIDHSLTFRAIDLRRELHLLIETEKDIKILKGFRSIRYMFLLLPSTFVLGLLLYIPGVSRIGDPIYKWVAKRRHQLLKGQCDSDSCTI</sequence>
<dbReference type="AlphaFoldDB" id="A0A285CW55"/>
<dbReference type="Pfam" id="PF04134">
    <property type="entry name" value="DCC1-like"/>
    <property type="match status" value="1"/>
</dbReference>
<evidence type="ECO:0000313" key="2">
    <source>
        <dbReference type="EMBL" id="SNX71266.1"/>
    </source>
</evidence>
<accession>A0A285CW55</accession>
<dbReference type="InterPro" id="IPR007263">
    <property type="entry name" value="DCC1-like"/>
</dbReference>
<keyword evidence="1" id="KW-0472">Membrane</keyword>
<proteinExistence type="predicted"/>
<keyword evidence="3" id="KW-1185">Reference proteome</keyword>
<feature type="transmembrane region" description="Helical" evidence="1">
    <location>
        <begin position="83"/>
        <end position="102"/>
    </location>
</feature>
<dbReference type="Proteomes" id="UP000219546">
    <property type="component" value="Unassembled WGS sequence"/>
</dbReference>
<keyword evidence="1" id="KW-0812">Transmembrane</keyword>
<evidence type="ECO:0000256" key="1">
    <source>
        <dbReference type="SAM" id="Phobius"/>
    </source>
</evidence>
<reference evidence="2 3" key="1">
    <citation type="submission" date="2017-08" db="EMBL/GenBank/DDBJ databases">
        <authorList>
            <person name="de Groot N.N."/>
        </authorList>
    </citation>
    <scope>NUCLEOTIDE SEQUENCE [LARGE SCALE GENOMIC DNA]</scope>
    <source>
        <strain evidence="2 3">JC228</strain>
    </source>
</reference>
<dbReference type="EMBL" id="OAOP01000005">
    <property type="protein sequence ID" value="SNX71266.1"/>
    <property type="molecule type" value="Genomic_DNA"/>
</dbReference>
<dbReference type="GO" id="GO:0015035">
    <property type="term" value="F:protein-disulfide reductase activity"/>
    <property type="evidence" value="ECO:0007669"/>
    <property type="project" value="InterPro"/>
</dbReference>
<evidence type="ECO:0000313" key="3">
    <source>
        <dbReference type="Proteomes" id="UP000219546"/>
    </source>
</evidence>
<protein>
    <submittedName>
        <fullName evidence="2">Predicted DCC family thiol-disulfide oxidoreductase YuxK</fullName>
    </submittedName>
</protein>
<organism evidence="2 3">
    <name type="scientific">Bacillus oleivorans</name>
    <dbReference type="NCBI Taxonomy" id="1448271"/>
    <lineage>
        <taxon>Bacteria</taxon>
        <taxon>Bacillati</taxon>
        <taxon>Bacillota</taxon>
        <taxon>Bacilli</taxon>
        <taxon>Bacillales</taxon>
        <taxon>Bacillaceae</taxon>
        <taxon>Bacillus</taxon>
    </lineage>
</organism>
<name>A0A285CW55_9BACI</name>
<keyword evidence="1" id="KW-1133">Transmembrane helix</keyword>
<gene>
    <name evidence="2" type="ORF">SAMN05877753_10582</name>
</gene>